<evidence type="ECO:0000313" key="1">
    <source>
        <dbReference type="EMBL" id="XDF89650.1"/>
    </source>
</evidence>
<reference evidence="1" key="2">
    <citation type="submission" date="2024-07" db="EMBL/GenBank/DDBJ databases">
        <authorList>
            <person name="Pedersen J.S."/>
            <person name="Mulbjerg M.R."/>
            <person name="Carstens A.B."/>
            <person name="Hansen L.H."/>
        </authorList>
    </citation>
    <scope>NUCLEOTIDE SEQUENCE</scope>
</reference>
<gene>
    <name evidence="1" type="ORF">KGKXNULN_CDS0014</name>
</gene>
<protein>
    <submittedName>
        <fullName evidence="1">Uncharacterized protein</fullName>
    </submittedName>
</protein>
<proteinExistence type="predicted"/>
<sequence>MCRAEYPRAGNNWIPVGSTLKIFTSIFRAWVSNEPICS</sequence>
<reference evidence="1" key="1">
    <citation type="journal article" date="2024" name="Virus Res.">
        <title>A novel genus of Pectobacterium bacteriophages display broad host range by targeting several species of Danish soft rot isolates.</title>
        <authorList>
            <person name="Pedersen J.S."/>
            <person name="Carstens A.B."/>
            <person name="Rothgard M.M."/>
            <person name="Roy C."/>
            <person name="Viry A."/>
            <person name="Papudeshi B."/>
            <person name="Kot W."/>
            <person name="Hille F."/>
            <person name="Franz C.M.A.P."/>
            <person name="Edwards R."/>
            <person name="Hansen L.H."/>
        </authorList>
    </citation>
    <scope>NUCLEOTIDE SEQUENCE</scope>
</reference>
<name>A0AB39ABV1_9CAUD</name>
<organism evidence="1">
    <name type="scientific">Pectobacterium phage Pappous</name>
    <dbReference type="NCBI Taxonomy" id="3158140"/>
    <lineage>
        <taxon>Viruses</taxon>
        <taxon>Duplodnaviria</taxon>
        <taxon>Heunggongvirae</taxon>
        <taxon>Uroviricota</taxon>
        <taxon>Caudoviricetes</taxon>
    </lineage>
</organism>
<accession>A0AB39ABV1</accession>
<dbReference type="EMBL" id="PQ008973">
    <property type="protein sequence ID" value="XDF89650.1"/>
    <property type="molecule type" value="Genomic_DNA"/>
</dbReference>